<name>A0A6C0LN58_9ZZZZ</name>
<evidence type="ECO:0000313" key="1">
    <source>
        <dbReference type="EMBL" id="QHU31790.1"/>
    </source>
</evidence>
<protein>
    <submittedName>
        <fullName evidence="1">Uncharacterized protein</fullName>
    </submittedName>
</protein>
<organism evidence="1">
    <name type="scientific">viral metagenome</name>
    <dbReference type="NCBI Taxonomy" id="1070528"/>
    <lineage>
        <taxon>unclassified sequences</taxon>
        <taxon>metagenomes</taxon>
        <taxon>organismal metagenomes</taxon>
    </lineage>
</organism>
<dbReference type="AlphaFoldDB" id="A0A6C0LN58"/>
<proteinExistence type="predicted"/>
<reference evidence="1" key="1">
    <citation type="journal article" date="2020" name="Nature">
        <title>Giant virus diversity and host interactions through global metagenomics.</title>
        <authorList>
            <person name="Schulz F."/>
            <person name="Roux S."/>
            <person name="Paez-Espino D."/>
            <person name="Jungbluth S."/>
            <person name="Walsh D.A."/>
            <person name="Denef V.J."/>
            <person name="McMahon K.D."/>
            <person name="Konstantinidis K.T."/>
            <person name="Eloe-Fadrosh E.A."/>
            <person name="Kyrpides N.C."/>
            <person name="Woyke T."/>
        </authorList>
    </citation>
    <scope>NUCLEOTIDE SEQUENCE</scope>
    <source>
        <strain evidence="1">GVMAG-M-3300027963-41</strain>
    </source>
</reference>
<sequence>MASEFATFADLSGVVQSLIKDLEGKVLSQTDLIKHLPKLVLVAWTNNLSVEKAEAQILAAVKHLIVKFVPAAQQITVTGFVDAAFPAIVTALNGLIEQVKAEVLKKATGALGDVGKKVEAVCSKSCLPWISALFAKASEKPAAVDPVAAPAAAESSVTVAVIAEAASSDISAALASVKEEVVEPEPEPEPEAKAE</sequence>
<accession>A0A6C0LN58</accession>
<dbReference type="EMBL" id="MN740533">
    <property type="protein sequence ID" value="QHU31790.1"/>
    <property type="molecule type" value="Genomic_DNA"/>
</dbReference>